<evidence type="ECO:0000313" key="2">
    <source>
        <dbReference type="EMBL" id="JAR87018.1"/>
    </source>
</evidence>
<accession>A0A147B8C1</accession>
<sequence>KPKVVLPKESRPTLPPFGRQQQQCAGQEWQQRSANLISRSGYDVLLNGYLQWMAMARANVGLTHTEAAEQAKGESELPLLQTPVPPEAPEQIADAKTLSYHCGTYYTPYWSVTAQATPAVQFT</sequence>
<protein>
    <submittedName>
        <fullName evidence="2">Uncharacterized protein</fullName>
    </submittedName>
</protein>
<feature type="compositionally biased region" description="Basic and acidic residues" evidence="1">
    <location>
        <begin position="1"/>
        <end position="11"/>
    </location>
</feature>
<feature type="non-terminal residue" evidence="2">
    <location>
        <position position="1"/>
    </location>
</feature>
<proteinExistence type="predicted"/>
<name>A0A147B8C1_9ACAR</name>
<organism evidence="2">
    <name type="scientific">Alectorobius mimon</name>
    <dbReference type="NCBI Taxonomy" id="360319"/>
    <lineage>
        <taxon>Eukaryota</taxon>
        <taxon>Metazoa</taxon>
        <taxon>Ecdysozoa</taxon>
        <taxon>Arthropoda</taxon>
        <taxon>Chelicerata</taxon>
        <taxon>Arachnida</taxon>
        <taxon>Acari</taxon>
        <taxon>Parasitiformes</taxon>
        <taxon>Ixodida</taxon>
        <taxon>Ixodoidea</taxon>
        <taxon>Argasidae</taxon>
        <taxon>Ornithodorinae</taxon>
        <taxon>Alectorobius</taxon>
    </lineage>
</organism>
<reference evidence="2" key="1">
    <citation type="submission" date="2016-03" db="EMBL/GenBank/DDBJ databases">
        <title>Gut transcriptome analysis on engorged females of Ornithodoros mimon (Acari: Argasidae) and phylogenetic inferences of soft ticks.</title>
        <authorList>
            <person name="Landulfo G.A."/>
            <person name="Giovanni D."/>
            <person name="Carvalho E."/>
            <person name="Junqueira-de-Azevedo I."/>
            <person name="Patane J."/>
            <person name="Mendoca R."/>
            <person name="Barros-Battesti D."/>
        </authorList>
    </citation>
    <scope>NUCLEOTIDE SEQUENCE</scope>
    <source>
        <strain evidence="2">Females</strain>
        <tissue evidence="2">Gut</tissue>
    </source>
</reference>
<evidence type="ECO:0000256" key="1">
    <source>
        <dbReference type="SAM" id="MobiDB-lite"/>
    </source>
</evidence>
<feature type="region of interest" description="Disordered" evidence="1">
    <location>
        <begin position="1"/>
        <end position="25"/>
    </location>
</feature>
<dbReference type="AlphaFoldDB" id="A0A147B8C1"/>
<dbReference type="EMBL" id="GEIB01001066">
    <property type="protein sequence ID" value="JAR87018.1"/>
    <property type="molecule type" value="Transcribed_RNA"/>
</dbReference>